<keyword evidence="4" id="KW-1185">Reference proteome</keyword>
<organism evidence="3 4">
    <name type="scientific">Vibrio cortegadensis</name>
    <dbReference type="NCBI Taxonomy" id="1328770"/>
    <lineage>
        <taxon>Bacteria</taxon>
        <taxon>Pseudomonadati</taxon>
        <taxon>Pseudomonadota</taxon>
        <taxon>Gammaproteobacteria</taxon>
        <taxon>Vibrionales</taxon>
        <taxon>Vibrionaceae</taxon>
        <taxon>Vibrio</taxon>
    </lineage>
</organism>
<evidence type="ECO:0000313" key="4">
    <source>
        <dbReference type="Proteomes" id="UP001569153"/>
    </source>
</evidence>
<proteinExistence type="predicted"/>
<sequence>MNSGFLINRLICTGDNVEDVSINFNPNTHVIVGPSNTGKSYVFQCIKYMLGSETKPKRITESIGYQDCFLEVTLANGDIITLRRSLDGGDAELYKCKHSEIRNYPEPPTILRVGKKPTQKIGTLNNYLLDVSNLRNVKVRRNLSGVSDEFKFSFIRHLTLIDETSIIKESSPIFTGQYGEDTKEKSILRYLSTGKDDSGIISKPKKDVISNRKGRMEVIDQLIEEYSSELNDYDYILQENEKIDEQIDKLESSIVELKDLIDSLYVHVTKYESTINRSWKEWKSNESRLLTVNELLSRSNLLHQHYLNDIDRLESVQETSNLFSELQFGNCPTCKQSLEGDEHLECDINDLENIKLASRKEIEKIKKLIFDLDITRNSLIFEKEELSQKIKSNKEDHIKYQEELSDFISRNIKTNVEKLDLLKNKLTERKQINRIIEKISNLENQKSGYKEEIDPMEGNYTFDELTTATTTELCKVIKQLLIEWGYSDIKSVSFSEETCDLVINGEHRNLAGKGYRALSYSAFIIGLMHHCIENRRSHSGVVLLDSPLCTLRSRHITKSSTYEQKDVIGDATKEKFYASISKYRDLGQIIILDNDGPIEPDSLHIGYTEFTEDKNRGRYGFYPVQ</sequence>
<dbReference type="InterPro" id="IPR027417">
    <property type="entry name" value="P-loop_NTPase"/>
</dbReference>
<protein>
    <submittedName>
        <fullName evidence="3">AAA family ATPase</fullName>
    </submittedName>
</protein>
<dbReference type="SUPFAM" id="SSF52540">
    <property type="entry name" value="P-loop containing nucleoside triphosphate hydrolases"/>
    <property type="match status" value="1"/>
</dbReference>
<keyword evidence="1" id="KW-0175">Coiled coil</keyword>
<reference evidence="3 4" key="1">
    <citation type="submission" date="2024-06" db="EMBL/GenBank/DDBJ databases">
        <authorList>
            <person name="Steensen K."/>
            <person name="Seneca J."/>
            <person name="Bartlau N."/>
            <person name="Yu A.X."/>
            <person name="Polz M.F."/>
        </authorList>
    </citation>
    <scope>NUCLEOTIDE SEQUENCE [LARGE SCALE GENOMIC DNA]</scope>
    <source>
        <strain evidence="3 4">FF146</strain>
    </source>
</reference>
<accession>A0ABV4M750</accession>
<feature type="domain" description="Rad50/SbcC-type AAA" evidence="2">
    <location>
        <begin position="18"/>
        <end position="259"/>
    </location>
</feature>
<name>A0ABV4M750_9VIBR</name>
<dbReference type="RefSeq" id="WP_371730417.1">
    <property type="nucleotide sequence ID" value="NZ_JBGOOT010000007.1"/>
</dbReference>
<evidence type="ECO:0000259" key="2">
    <source>
        <dbReference type="Pfam" id="PF13476"/>
    </source>
</evidence>
<gene>
    <name evidence="3" type="ORF">ACED38_10690</name>
</gene>
<dbReference type="Gene3D" id="3.40.50.300">
    <property type="entry name" value="P-loop containing nucleotide triphosphate hydrolases"/>
    <property type="match status" value="1"/>
</dbReference>
<dbReference type="EMBL" id="JBGOOT010000007">
    <property type="protein sequence ID" value="MEZ8195354.1"/>
    <property type="molecule type" value="Genomic_DNA"/>
</dbReference>
<evidence type="ECO:0000313" key="3">
    <source>
        <dbReference type="EMBL" id="MEZ8195354.1"/>
    </source>
</evidence>
<evidence type="ECO:0000256" key="1">
    <source>
        <dbReference type="SAM" id="Coils"/>
    </source>
</evidence>
<dbReference type="Proteomes" id="UP001569153">
    <property type="component" value="Unassembled WGS sequence"/>
</dbReference>
<dbReference type="Pfam" id="PF13476">
    <property type="entry name" value="AAA_23"/>
    <property type="match status" value="1"/>
</dbReference>
<dbReference type="InterPro" id="IPR038729">
    <property type="entry name" value="Rad50/SbcC_AAA"/>
</dbReference>
<comment type="caution">
    <text evidence="3">The sequence shown here is derived from an EMBL/GenBank/DDBJ whole genome shotgun (WGS) entry which is preliminary data.</text>
</comment>
<feature type="coiled-coil region" evidence="1">
    <location>
        <begin position="348"/>
        <end position="459"/>
    </location>
</feature>